<accession>A0AB39Q7C1</accession>
<evidence type="ECO:0000256" key="9">
    <source>
        <dbReference type="PIRSR" id="PIRSR001480-1"/>
    </source>
</evidence>
<dbReference type="InterPro" id="IPR046457">
    <property type="entry name" value="PMI_typeI_cat"/>
</dbReference>
<organism evidence="13">
    <name type="scientific">Streptomyces sp. R28</name>
    <dbReference type="NCBI Taxonomy" id="3238628"/>
    <lineage>
        <taxon>Bacteria</taxon>
        <taxon>Bacillati</taxon>
        <taxon>Actinomycetota</taxon>
        <taxon>Actinomycetes</taxon>
        <taxon>Kitasatosporales</taxon>
        <taxon>Streptomycetaceae</taxon>
        <taxon>Streptomyces</taxon>
    </lineage>
</organism>
<dbReference type="InterPro" id="IPR011051">
    <property type="entry name" value="RmlC_Cupin_sf"/>
</dbReference>
<dbReference type="EC" id="5.3.1.8" evidence="3"/>
<dbReference type="GO" id="GO:0008270">
    <property type="term" value="F:zinc ion binding"/>
    <property type="evidence" value="ECO:0007669"/>
    <property type="project" value="InterPro"/>
</dbReference>
<keyword evidence="4 10" id="KW-0479">Metal-binding</keyword>
<dbReference type="PANTHER" id="PTHR10309">
    <property type="entry name" value="MANNOSE-6-PHOSPHATE ISOMERASE"/>
    <property type="match status" value="1"/>
</dbReference>
<dbReference type="Gene3D" id="1.10.441.10">
    <property type="entry name" value="Phosphomannose Isomerase, domain 2"/>
    <property type="match status" value="1"/>
</dbReference>
<dbReference type="GO" id="GO:0005829">
    <property type="term" value="C:cytosol"/>
    <property type="evidence" value="ECO:0007669"/>
    <property type="project" value="TreeGrafter"/>
</dbReference>
<dbReference type="InterPro" id="IPR049071">
    <property type="entry name" value="MPI_cupin_dom"/>
</dbReference>
<protein>
    <recommendedName>
        <fullName evidence="3">mannose-6-phosphate isomerase</fullName>
        <ecNumber evidence="3">5.3.1.8</ecNumber>
    </recommendedName>
    <alternativeName>
        <fullName evidence="7">Phosphohexomutase</fullName>
    </alternativeName>
    <alternativeName>
        <fullName evidence="8">Phosphomannose isomerase</fullName>
    </alternativeName>
</protein>
<evidence type="ECO:0000256" key="5">
    <source>
        <dbReference type="ARBA" id="ARBA00022833"/>
    </source>
</evidence>
<comment type="cofactor">
    <cofactor evidence="10">
        <name>Zn(2+)</name>
        <dbReference type="ChEBI" id="CHEBI:29105"/>
    </cofactor>
    <text evidence="10">Binds 1 zinc ion per subunit.</text>
</comment>
<dbReference type="RefSeq" id="WP_369173387.1">
    <property type="nucleotide sequence ID" value="NZ_CP163439.1"/>
</dbReference>
<feature type="active site" evidence="9">
    <location>
        <position position="277"/>
    </location>
</feature>
<evidence type="ECO:0000256" key="3">
    <source>
        <dbReference type="ARBA" id="ARBA00011956"/>
    </source>
</evidence>
<dbReference type="SUPFAM" id="SSF51182">
    <property type="entry name" value="RmlC-like cupins"/>
    <property type="match status" value="1"/>
</dbReference>
<dbReference type="PRINTS" id="PR00714">
    <property type="entry name" value="MAN6PISMRASE"/>
</dbReference>
<evidence type="ECO:0000256" key="10">
    <source>
        <dbReference type="PIRSR" id="PIRSR001480-2"/>
    </source>
</evidence>
<dbReference type="InterPro" id="IPR001250">
    <property type="entry name" value="Man6P_Isoase-1"/>
</dbReference>
<keyword evidence="6 13" id="KW-0413">Isomerase</keyword>
<dbReference type="CDD" id="cd07011">
    <property type="entry name" value="cupin_PMI_type_I_N"/>
    <property type="match status" value="1"/>
</dbReference>
<dbReference type="GO" id="GO:0005975">
    <property type="term" value="P:carbohydrate metabolic process"/>
    <property type="evidence" value="ECO:0007669"/>
    <property type="project" value="InterPro"/>
</dbReference>
<evidence type="ECO:0000256" key="8">
    <source>
        <dbReference type="ARBA" id="ARBA00030762"/>
    </source>
</evidence>
<feature type="binding site" evidence="10">
    <location>
        <position position="129"/>
    </location>
    <ligand>
        <name>Zn(2+)</name>
        <dbReference type="ChEBI" id="CHEBI:29105"/>
    </ligand>
</feature>
<evidence type="ECO:0000259" key="11">
    <source>
        <dbReference type="Pfam" id="PF20511"/>
    </source>
</evidence>
<dbReference type="GO" id="GO:0004476">
    <property type="term" value="F:mannose-6-phosphate isomerase activity"/>
    <property type="evidence" value="ECO:0007669"/>
    <property type="project" value="UniProtKB-EC"/>
</dbReference>
<dbReference type="NCBIfam" id="TIGR00218">
    <property type="entry name" value="manA"/>
    <property type="match status" value="1"/>
</dbReference>
<name>A0AB39Q7C1_9ACTN</name>
<dbReference type="PANTHER" id="PTHR10309:SF0">
    <property type="entry name" value="MANNOSE-6-PHOSPHATE ISOMERASE"/>
    <property type="match status" value="1"/>
</dbReference>
<dbReference type="EMBL" id="CP163439">
    <property type="protein sequence ID" value="XDQ38686.1"/>
    <property type="molecule type" value="Genomic_DNA"/>
</dbReference>
<evidence type="ECO:0000259" key="12">
    <source>
        <dbReference type="Pfam" id="PF21621"/>
    </source>
</evidence>
<gene>
    <name evidence="13" type="primary">manA</name>
    <name evidence="13" type="ORF">AB5J49_37975</name>
</gene>
<feature type="domain" description="Mannose-6-phosphate isomerase cupin" evidence="12">
    <location>
        <begin position="341"/>
        <end position="391"/>
    </location>
</feature>
<evidence type="ECO:0000256" key="2">
    <source>
        <dbReference type="ARBA" id="ARBA00010772"/>
    </source>
</evidence>
<dbReference type="InterPro" id="IPR016305">
    <property type="entry name" value="Mannose-6-P_Isomerase"/>
</dbReference>
<feature type="binding site" evidence="10">
    <location>
        <position position="99"/>
    </location>
    <ligand>
        <name>Zn(2+)</name>
        <dbReference type="ChEBI" id="CHEBI:29105"/>
    </ligand>
</feature>
<evidence type="ECO:0000256" key="4">
    <source>
        <dbReference type="ARBA" id="ARBA00022723"/>
    </source>
</evidence>
<reference evidence="13" key="1">
    <citation type="submission" date="2024-07" db="EMBL/GenBank/DDBJ databases">
        <authorList>
            <person name="Yu S.T."/>
        </authorList>
    </citation>
    <scope>NUCLEOTIDE SEQUENCE</scope>
    <source>
        <strain evidence="13">R28</strain>
    </source>
</reference>
<comment type="similarity">
    <text evidence="2">Belongs to the mannose-6-phosphate isomerase type 1 family.</text>
</comment>
<feature type="binding site" evidence="10">
    <location>
        <position position="97"/>
    </location>
    <ligand>
        <name>Zn(2+)</name>
        <dbReference type="ChEBI" id="CHEBI:29105"/>
    </ligand>
</feature>
<dbReference type="InterPro" id="IPR014710">
    <property type="entry name" value="RmlC-like_jellyroll"/>
</dbReference>
<dbReference type="PIRSF" id="PIRSF001480">
    <property type="entry name" value="Mannose-6-phosphate_isomerase"/>
    <property type="match status" value="1"/>
</dbReference>
<feature type="domain" description="Phosphomannose isomerase type I catalytic" evidence="11">
    <location>
        <begin position="4"/>
        <end position="145"/>
    </location>
</feature>
<evidence type="ECO:0000256" key="7">
    <source>
        <dbReference type="ARBA" id="ARBA00029741"/>
    </source>
</evidence>
<evidence type="ECO:0000313" key="13">
    <source>
        <dbReference type="EMBL" id="XDQ38686.1"/>
    </source>
</evidence>
<dbReference type="AlphaFoldDB" id="A0AB39Q7C1"/>
<dbReference type="GO" id="GO:0009298">
    <property type="term" value="P:GDP-mannose biosynthetic process"/>
    <property type="evidence" value="ECO:0007669"/>
    <property type="project" value="InterPro"/>
</dbReference>
<dbReference type="Gene3D" id="2.60.120.10">
    <property type="entry name" value="Jelly Rolls"/>
    <property type="match status" value="2"/>
</dbReference>
<keyword evidence="5 10" id="KW-0862">Zinc</keyword>
<evidence type="ECO:0000256" key="6">
    <source>
        <dbReference type="ARBA" id="ARBA00023235"/>
    </source>
</evidence>
<comment type="catalytic activity">
    <reaction evidence="1">
        <text>D-mannose 6-phosphate = D-fructose 6-phosphate</text>
        <dbReference type="Rhea" id="RHEA:12356"/>
        <dbReference type="ChEBI" id="CHEBI:58735"/>
        <dbReference type="ChEBI" id="CHEBI:61527"/>
        <dbReference type="EC" id="5.3.1.8"/>
    </reaction>
</comment>
<feature type="binding site" evidence="10">
    <location>
        <position position="258"/>
    </location>
    <ligand>
        <name>Zn(2+)</name>
        <dbReference type="ChEBI" id="CHEBI:29105"/>
    </ligand>
</feature>
<dbReference type="Pfam" id="PF20511">
    <property type="entry name" value="PMI_typeI_cat"/>
    <property type="match status" value="1"/>
</dbReference>
<evidence type="ECO:0000256" key="1">
    <source>
        <dbReference type="ARBA" id="ARBA00000757"/>
    </source>
</evidence>
<proteinExistence type="inferred from homology"/>
<sequence length="394" mass="41468">MDLLQPVVQPYAWGSRHVIADIQGRPTPSAGPEAELWMGAHPSAPSGVIRGGRETTLDAVVAADPGLELGAECQGRFGGRLPFLLKILAAETALSIQVHPNRAQAEAGFAAEQGQGGTRTYVDDWPKPEILCALTPFEVLAGFRDVREAADILGGLGLAELRPVSEALRDGGGPERVTEALRLVLTWPEQERPGLLDAVVSACARLAEESGAHMAAYDAVVRMAVDHPGDIGLLASLLFRHLILNPGEALFMPAGGLHAYIKGVGVELLANSDNVLRAGLTPKHMNIPELLRIVDPTVDVPVLQPRVLPGSSAVAVYDSTAPEFRLYQFSLRGELVDVLDGGPRIVLCVEGDAVLRDAGGSEVKLGRGESCFLSAADAAVTVMGEATLFVATVG</sequence>
<dbReference type="Pfam" id="PF21621">
    <property type="entry name" value="MPI_cupin_dom"/>
    <property type="match status" value="1"/>
</dbReference>